<dbReference type="Proteomes" id="UP001597295">
    <property type="component" value="Unassembled WGS sequence"/>
</dbReference>
<name>A0ABW5DUR2_9PROT</name>
<gene>
    <name evidence="1" type="ORF">ACFSM5_17235</name>
</gene>
<dbReference type="EMBL" id="JBHUIP010000014">
    <property type="protein sequence ID" value="MFD2264652.1"/>
    <property type="molecule type" value="Genomic_DNA"/>
</dbReference>
<keyword evidence="2" id="KW-1185">Reference proteome</keyword>
<proteinExistence type="predicted"/>
<accession>A0ABW5DUR2</accession>
<evidence type="ECO:0000313" key="2">
    <source>
        <dbReference type="Proteomes" id="UP001597295"/>
    </source>
</evidence>
<protein>
    <submittedName>
        <fullName evidence="1">DUF3088 family protein</fullName>
    </submittedName>
</protein>
<dbReference type="Pfam" id="PF11287">
    <property type="entry name" value="DUF3088"/>
    <property type="match status" value="1"/>
</dbReference>
<reference evidence="2" key="1">
    <citation type="journal article" date="2019" name="Int. J. Syst. Evol. Microbiol.">
        <title>The Global Catalogue of Microorganisms (GCM) 10K type strain sequencing project: providing services to taxonomists for standard genome sequencing and annotation.</title>
        <authorList>
            <consortium name="The Broad Institute Genomics Platform"/>
            <consortium name="The Broad Institute Genome Sequencing Center for Infectious Disease"/>
            <person name="Wu L."/>
            <person name="Ma J."/>
        </authorList>
    </citation>
    <scope>NUCLEOTIDE SEQUENCE [LARGE SCALE GENOMIC DNA]</scope>
    <source>
        <strain evidence="2">CGMCC 1.19062</strain>
    </source>
</reference>
<dbReference type="InterPro" id="IPR021439">
    <property type="entry name" value="DUF3088"/>
</dbReference>
<organism evidence="1 2">
    <name type="scientific">Lacibacterium aquatile</name>
    <dbReference type="NCBI Taxonomy" id="1168082"/>
    <lineage>
        <taxon>Bacteria</taxon>
        <taxon>Pseudomonadati</taxon>
        <taxon>Pseudomonadota</taxon>
        <taxon>Alphaproteobacteria</taxon>
        <taxon>Rhodospirillales</taxon>
        <taxon>Rhodospirillaceae</taxon>
    </lineage>
</organism>
<evidence type="ECO:0000313" key="1">
    <source>
        <dbReference type="EMBL" id="MFD2264652.1"/>
    </source>
</evidence>
<dbReference type="RefSeq" id="WP_379877763.1">
    <property type="nucleotide sequence ID" value="NZ_JBHUIP010000014.1"/>
</dbReference>
<sequence>MATLYLLKSDIIRNGEGPFFCGQCAMVEGFLGYYPQVRHALEIHYIEYPKPRPELIGLGEENQNSPALLMSGEEAGGSGKQVGDIWLLNEPKAIIAWLAAHFNVGRPLS</sequence>
<comment type="caution">
    <text evidence="1">The sequence shown here is derived from an EMBL/GenBank/DDBJ whole genome shotgun (WGS) entry which is preliminary data.</text>
</comment>